<comment type="similarity">
    <text evidence="8">Belongs to the binding-protein-dependent transport system permease family.</text>
</comment>
<organism evidence="10 11">
    <name type="scientific">Tepidiforma bonchosmolovskayae</name>
    <dbReference type="NCBI Taxonomy" id="2601677"/>
    <lineage>
        <taxon>Bacteria</taxon>
        <taxon>Bacillati</taxon>
        <taxon>Chloroflexota</taxon>
        <taxon>Tepidiformia</taxon>
        <taxon>Tepidiformales</taxon>
        <taxon>Tepidiformaceae</taxon>
        <taxon>Tepidiforma</taxon>
    </lineage>
</organism>
<protein>
    <submittedName>
        <fullName evidence="10">Amino acid ABC transporter permease</fullName>
    </submittedName>
</protein>
<dbReference type="InterPro" id="IPR043429">
    <property type="entry name" value="ArtM/GltK/GlnP/TcyL/YhdX-like"/>
</dbReference>
<dbReference type="InterPro" id="IPR035906">
    <property type="entry name" value="MetI-like_sf"/>
</dbReference>
<evidence type="ECO:0000313" key="11">
    <source>
        <dbReference type="Proteomes" id="UP000326331"/>
    </source>
</evidence>
<evidence type="ECO:0000256" key="2">
    <source>
        <dbReference type="ARBA" id="ARBA00022448"/>
    </source>
</evidence>
<feature type="transmembrane region" description="Helical" evidence="8">
    <location>
        <begin position="197"/>
        <end position="218"/>
    </location>
</feature>
<reference evidence="10 11" key="2">
    <citation type="submission" date="2019-10" db="EMBL/GenBank/DDBJ databases">
        <title>Thermopilla bonchosmolovskayae gen. nov., sp. nov., a moderately thermophilic Chloroflexi bacterium from a Chukotka hot spring (Arctic, Russia), representing a novel classis Thermopillaia, which include previously uncultivated lineage OLB14.</title>
        <authorList>
            <person name="Kochetkova T.V."/>
            <person name="Zayulina K.S."/>
            <person name="Zhigarkov V.S."/>
            <person name="Minaev N.V."/>
            <person name="Novikov A."/>
            <person name="Toshchakov S.V."/>
            <person name="Elcheninov A.G."/>
            <person name="Kublanov I.V."/>
        </authorList>
    </citation>
    <scope>NUCLEOTIDE SEQUENCE [LARGE SCALE GENOMIC DNA]</scope>
    <source>
        <strain evidence="10 11">3753O</strain>
    </source>
</reference>
<dbReference type="Pfam" id="PF00528">
    <property type="entry name" value="BPD_transp_1"/>
    <property type="match status" value="1"/>
</dbReference>
<accession>A0ABX6C2S2</accession>
<feature type="transmembrane region" description="Helical" evidence="8">
    <location>
        <begin position="165"/>
        <end position="185"/>
    </location>
</feature>
<feature type="transmembrane region" description="Helical" evidence="8">
    <location>
        <begin position="24"/>
        <end position="47"/>
    </location>
</feature>
<sequence>MPVLAVSWTYIADNFFSDIVLRGVWMTLQLSVIGMAFGIALGTLFALGRVARAAPVRAVALAYIWFFRGTPLLVQVVFWFFALPQAWPSWAPWDGQLSPWQAGILALAINEGAYMTEIVRAGIQSVDPGQLEAARSLGMTYRLAMRRIILPQALRVIIPPTGNEFIAMLKNSSLVSLISVSELFLVAKLQYSSTLRYFEWLIIASGWYLILTTLGSFFQSWLEYRYGAASYGPSARRRWLAFGARD</sequence>
<evidence type="ECO:0000259" key="9">
    <source>
        <dbReference type="PROSITE" id="PS50928"/>
    </source>
</evidence>
<dbReference type="SUPFAM" id="SSF161098">
    <property type="entry name" value="MetI-like"/>
    <property type="match status" value="1"/>
</dbReference>
<keyword evidence="7 8" id="KW-0472">Membrane</keyword>
<keyword evidence="5" id="KW-0029">Amino-acid transport</keyword>
<keyword evidence="6 8" id="KW-1133">Transmembrane helix</keyword>
<gene>
    <name evidence="10" type="ORF">Tbon_09760</name>
</gene>
<dbReference type="Gene3D" id="1.10.3720.10">
    <property type="entry name" value="MetI-like"/>
    <property type="match status" value="1"/>
</dbReference>
<name>A0ABX6C2S2_9CHLR</name>
<evidence type="ECO:0000313" key="10">
    <source>
        <dbReference type="EMBL" id="QFG03572.1"/>
    </source>
</evidence>
<evidence type="ECO:0000256" key="5">
    <source>
        <dbReference type="ARBA" id="ARBA00022970"/>
    </source>
</evidence>
<dbReference type="RefSeq" id="WP_158067527.1">
    <property type="nucleotide sequence ID" value="NZ_CP042829.1"/>
</dbReference>
<dbReference type="PANTHER" id="PTHR30614:SF0">
    <property type="entry name" value="L-CYSTINE TRANSPORT SYSTEM PERMEASE PROTEIN TCYL"/>
    <property type="match status" value="1"/>
</dbReference>
<dbReference type="InterPro" id="IPR010065">
    <property type="entry name" value="AA_ABC_transptr_permease_3TM"/>
</dbReference>
<proteinExistence type="inferred from homology"/>
<evidence type="ECO:0000256" key="7">
    <source>
        <dbReference type="ARBA" id="ARBA00023136"/>
    </source>
</evidence>
<dbReference type="InterPro" id="IPR000515">
    <property type="entry name" value="MetI-like"/>
</dbReference>
<evidence type="ECO:0000256" key="3">
    <source>
        <dbReference type="ARBA" id="ARBA00022475"/>
    </source>
</evidence>
<keyword evidence="11" id="KW-1185">Reference proteome</keyword>
<dbReference type="Proteomes" id="UP000326331">
    <property type="component" value="Chromosome"/>
</dbReference>
<dbReference type="NCBIfam" id="TIGR01726">
    <property type="entry name" value="HEQRo_perm_3TM"/>
    <property type="match status" value="1"/>
</dbReference>
<comment type="subcellular location">
    <subcellularLocation>
        <location evidence="1 8">Cell membrane</location>
        <topology evidence="1 8">Multi-pass membrane protein</topology>
    </subcellularLocation>
</comment>
<dbReference type="PROSITE" id="PS50928">
    <property type="entry name" value="ABC_TM1"/>
    <property type="match status" value="1"/>
</dbReference>
<evidence type="ECO:0000256" key="4">
    <source>
        <dbReference type="ARBA" id="ARBA00022692"/>
    </source>
</evidence>
<dbReference type="CDD" id="cd06261">
    <property type="entry name" value="TM_PBP2"/>
    <property type="match status" value="1"/>
</dbReference>
<dbReference type="PANTHER" id="PTHR30614">
    <property type="entry name" value="MEMBRANE COMPONENT OF AMINO ACID ABC TRANSPORTER"/>
    <property type="match status" value="1"/>
</dbReference>
<evidence type="ECO:0000256" key="6">
    <source>
        <dbReference type="ARBA" id="ARBA00022989"/>
    </source>
</evidence>
<reference evidence="10 11" key="1">
    <citation type="submission" date="2019-08" db="EMBL/GenBank/DDBJ databases">
        <authorList>
            <person name="Toschakov S.V."/>
        </authorList>
    </citation>
    <scope>NUCLEOTIDE SEQUENCE [LARGE SCALE GENOMIC DNA]</scope>
    <source>
        <strain evidence="10 11">3753O</strain>
    </source>
</reference>
<keyword evidence="4 8" id="KW-0812">Transmembrane</keyword>
<evidence type="ECO:0000256" key="8">
    <source>
        <dbReference type="RuleBase" id="RU363032"/>
    </source>
</evidence>
<keyword evidence="2 8" id="KW-0813">Transport</keyword>
<feature type="domain" description="ABC transmembrane type-1" evidence="9">
    <location>
        <begin position="24"/>
        <end position="219"/>
    </location>
</feature>
<feature type="transmembrane region" description="Helical" evidence="8">
    <location>
        <begin position="59"/>
        <end position="82"/>
    </location>
</feature>
<keyword evidence="3" id="KW-1003">Cell membrane</keyword>
<evidence type="ECO:0000256" key="1">
    <source>
        <dbReference type="ARBA" id="ARBA00004651"/>
    </source>
</evidence>
<dbReference type="EMBL" id="CP042829">
    <property type="protein sequence ID" value="QFG03572.1"/>
    <property type="molecule type" value="Genomic_DNA"/>
</dbReference>